<dbReference type="EMBL" id="CM003378">
    <property type="protein sequence ID" value="KOM50041.1"/>
    <property type="molecule type" value="Genomic_DNA"/>
</dbReference>
<evidence type="ECO:0000313" key="2">
    <source>
        <dbReference type="Proteomes" id="UP000053144"/>
    </source>
</evidence>
<dbReference type="Proteomes" id="UP000053144">
    <property type="component" value="Chromosome 8"/>
</dbReference>
<dbReference type="AlphaFoldDB" id="A0A0L9V4W3"/>
<name>A0A0L9V4W3_PHAAN</name>
<proteinExistence type="predicted"/>
<protein>
    <submittedName>
        <fullName evidence="1">Uncharacterized protein</fullName>
    </submittedName>
</protein>
<organism evidence="1 2">
    <name type="scientific">Phaseolus angularis</name>
    <name type="common">Azuki bean</name>
    <name type="synonym">Vigna angularis</name>
    <dbReference type="NCBI Taxonomy" id="3914"/>
    <lineage>
        <taxon>Eukaryota</taxon>
        <taxon>Viridiplantae</taxon>
        <taxon>Streptophyta</taxon>
        <taxon>Embryophyta</taxon>
        <taxon>Tracheophyta</taxon>
        <taxon>Spermatophyta</taxon>
        <taxon>Magnoliopsida</taxon>
        <taxon>eudicotyledons</taxon>
        <taxon>Gunneridae</taxon>
        <taxon>Pentapetalae</taxon>
        <taxon>rosids</taxon>
        <taxon>fabids</taxon>
        <taxon>Fabales</taxon>
        <taxon>Fabaceae</taxon>
        <taxon>Papilionoideae</taxon>
        <taxon>50 kb inversion clade</taxon>
        <taxon>NPAAA clade</taxon>
        <taxon>indigoferoid/millettioid clade</taxon>
        <taxon>Phaseoleae</taxon>
        <taxon>Vigna</taxon>
    </lineage>
</organism>
<gene>
    <name evidence="1" type="ORF">LR48_Vigan08g086800</name>
</gene>
<accession>A0A0L9V4W3</accession>
<reference evidence="2" key="1">
    <citation type="journal article" date="2015" name="Proc. Natl. Acad. Sci. U.S.A.">
        <title>Genome sequencing of adzuki bean (Vigna angularis) provides insight into high starch and low fat accumulation and domestication.</title>
        <authorList>
            <person name="Yang K."/>
            <person name="Tian Z."/>
            <person name="Chen C."/>
            <person name="Luo L."/>
            <person name="Zhao B."/>
            <person name="Wang Z."/>
            <person name="Yu L."/>
            <person name="Li Y."/>
            <person name="Sun Y."/>
            <person name="Li W."/>
            <person name="Chen Y."/>
            <person name="Li Y."/>
            <person name="Zhang Y."/>
            <person name="Ai D."/>
            <person name="Zhao J."/>
            <person name="Shang C."/>
            <person name="Ma Y."/>
            <person name="Wu B."/>
            <person name="Wang M."/>
            <person name="Gao L."/>
            <person name="Sun D."/>
            <person name="Zhang P."/>
            <person name="Guo F."/>
            <person name="Wang W."/>
            <person name="Li Y."/>
            <person name="Wang J."/>
            <person name="Varshney R.K."/>
            <person name="Wang J."/>
            <person name="Ling H.Q."/>
            <person name="Wan P."/>
        </authorList>
    </citation>
    <scope>NUCLEOTIDE SEQUENCE</scope>
    <source>
        <strain evidence="2">cv. Jingnong 6</strain>
    </source>
</reference>
<dbReference type="Gramene" id="KOM50041">
    <property type="protein sequence ID" value="KOM50041"/>
    <property type="gene ID" value="LR48_Vigan08g086800"/>
</dbReference>
<evidence type="ECO:0000313" key="1">
    <source>
        <dbReference type="EMBL" id="KOM50041.1"/>
    </source>
</evidence>
<sequence length="286" mass="32153">MPVHTHVVDSLLPTEYIDIPDVHYPCIDPDLYDSPEDAADDLEIGFMIETDIDLIDHSKIFDSVSAIEPIGVNVVLIGHGCRDEILNDNSLELTFDSTDDAYVNIDFEIETVQSDNFIELGLNFDLSQFSENFECDCEFGSCSIYTEIDYVLHPDSKLITYAINCEFDDQAVELNENPGAVIKEFMIDEGECTTTTLNEPKVSIPVSHSTTASGRRATDATICLEKKEETSYFDDRVVLMKQLLLKTSLLNPMAENISHYWKIGIYRRHFTEGLEAVGIEVITEGL</sequence>